<protein>
    <submittedName>
        <fullName evidence="2">Uncharacterized protein</fullName>
    </submittedName>
</protein>
<sequence>MNNGNKTLVQSTIFCYAPTENESKSNKNETTKKSYILTVIEIDSDSDSPVDKDVEKPETTKRKISVPFSDDDDEDPNNSSEIVQKKLFGINFEVPNYSSGVTKIYNEIYILLEWSSTWACHPNNKNDAVSECESITSNDSQRTILLNTSISPKRSDRVKIIDNINLSTQQSEGVPSSNCAKNEVSGTERTPKKQKLCQAGKKKLNKERI</sequence>
<evidence type="ECO:0000313" key="3">
    <source>
        <dbReference type="Proteomes" id="UP001162164"/>
    </source>
</evidence>
<reference evidence="2" key="1">
    <citation type="journal article" date="2023" name="Insect Mol. Biol.">
        <title>Genome sequencing provides insights into the evolution of gene families encoding plant cell wall-degrading enzymes in longhorned beetles.</title>
        <authorList>
            <person name="Shin N.R."/>
            <person name="Okamura Y."/>
            <person name="Kirsch R."/>
            <person name="Pauchet Y."/>
        </authorList>
    </citation>
    <scope>NUCLEOTIDE SEQUENCE</scope>
    <source>
        <strain evidence="2">MMC_N1</strain>
    </source>
</reference>
<feature type="region of interest" description="Disordered" evidence="1">
    <location>
        <begin position="169"/>
        <end position="209"/>
    </location>
</feature>
<feature type="compositionally biased region" description="Polar residues" evidence="1">
    <location>
        <begin position="169"/>
        <end position="188"/>
    </location>
</feature>
<feature type="compositionally biased region" description="Basic and acidic residues" evidence="1">
    <location>
        <begin position="49"/>
        <end position="61"/>
    </location>
</feature>
<dbReference type="EMBL" id="JAPWTJ010002284">
    <property type="protein sequence ID" value="KAJ8966848.1"/>
    <property type="molecule type" value="Genomic_DNA"/>
</dbReference>
<name>A0ABQ9IVQ2_9CUCU</name>
<dbReference type="Proteomes" id="UP001162164">
    <property type="component" value="Unassembled WGS sequence"/>
</dbReference>
<comment type="caution">
    <text evidence="2">The sequence shown here is derived from an EMBL/GenBank/DDBJ whole genome shotgun (WGS) entry which is preliminary data.</text>
</comment>
<accession>A0ABQ9IVQ2</accession>
<gene>
    <name evidence="2" type="ORF">NQ317_006633</name>
</gene>
<evidence type="ECO:0000256" key="1">
    <source>
        <dbReference type="SAM" id="MobiDB-lite"/>
    </source>
</evidence>
<feature type="region of interest" description="Disordered" evidence="1">
    <location>
        <begin position="45"/>
        <end position="79"/>
    </location>
</feature>
<organism evidence="2 3">
    <name type="scientific">Molorchus minor</name>
    <dbReference type="NCBI Taxonomy" id="1323400"/>
    <lineage>
        <taxon>Eukaryota</taxon>
        <taxon>Metazoa</taxon>
        <taxon>Ecdysozoa</taxon>
        <taxon>Arthropoda</taxon>
        <taxon>Hexapoda</taxon>
        <taxon>Insecta</taxon>
        <taxon>Pterygota</taxon>
        <taxon>Neoptera</taxon>
        <taxon>Endopterygota</taxon>
        <taxon>Coleoptera</taxon>
        <taxon>Polyphaga</taxon>
        <taxon>Cucujiformia</taxon>
        <taxon>Chrysomeloidea</taxon>
        <taxon>Cerambycidae</taxon>
        <taxon>Lamiinae</taxon>
        <taxon>Monochamini</taxon>
        <taxon>Molorchus</taxon>
    </lineage>
</organism>
<proteinExistence type="predicted"/>
<feature type="compositionally biased region" description="Basic residues" evidence="1">
    <location>
        <begin position="192"/>
        <end position="209"/>
    </location>
</feature>
<evidence type="ECO:0000313" key="2">
    <source>
        <dbReference type="EMBL" id="KAJ8966848.1"/>
    </source>
</evidence>
<keyword evidence="3" id="KW-1185">Reference proteome</keyword>